<protein>
    <submittedName>
        <fullName evidence="5">Carboxylesterase B</fullName>
        <ecNumber evidence="5">3.1.1.-</ecNumber>
    </submittedName>
</protein>
<dbReference type="PANTHER" id="PTHR43248">
    <property type="entry name" value="2-SUCCINYL-6-HYDROXY-2,4-CYCLOHEXADIENE-1-CARBOXYLATE SYNTHASE"/>
    <property type="match status" value="1"/>
</dbReference>
<organism evidence="5 6">
    <name type="scientific">Mycobacterium pseudokansasii</name>
    <dbReference type="NCBI Taxonomy" id="2341080"/>
    <lineage>
        <taxon>Bacteria</taxon>
        <taxon>Bacillati</taxon>
        <taxon>Actinomycetota</taxon>
        <taxon>Actinomycetes</taxon>
        <taxon>Mycobacteriales</taxon>
        <taxon>Mycobacteriaceae</taxon>
        <taxon>Mycobacterium</taxon>
    </lineage>
</organism>
<dbReference type="GO" id="GO:0016787">
    <property type="term" value="F:hydrolase activity"/>
    <property type="evidence" value="ECO:0007669"/>
    <property type="project" value="UniProtKB-KW"/>
</dbReference>
<keyword evidence="3 5" id="KW-0378">Hydrolase</keyword>
<name>A0A498QV05_9MYCO</name>
<gene>
    <name evidence="5" type="primary">caeB_2</name>
    <name evidence="5" type="ORF">LAUMK142_03430</name>
</gene>
<dbReference type="SUPFAM" id="SSF53474">
    <property type="entry name" value="alpha/beta-Hydrolases"/>
    <property type="match status" value="1"/>
</dbReference>
<dbReference type="InterPro" id="IPR029058">
    <property type="entry name" value="AB_hydrolase_fold"/>
</dbReference>
<dbReference type="PANTHER" id="PTHR43248:SF29">
    <property type="entry name" value="TRIPEPTIDYL AMINOPEPTIDASE"/>
    <property type="match status" value="1"/>
</dbReference>
<evidence type="ECO:0000259" key="4">
    <source>
        <dbReference type="Pfam" id="PF00561"/>
    </source>
</evidence>
<reference evidence="5 6" key="1">
    <citation type="submission" date="2018-09" db="EMBL/GenBank/DDBJ databases">
        <authorList>
            <person name="Tagini F."/>
        </authorList>
    </citation>
    <scope>NUCLEOTIDE SEQUENCE [LARGE SCALE GENOMIC DNA]</scope>
    <source>
        <strain evidence="5 6">MK142</strain>
    </source>
</reference>
<dbReference type="AlphaFoldDB" id="A0A498QV05"/>
<evidence type="ECO:0000313" key="5">
    <source>
        <dbReference type="EMBL" id="VBA52172.1"/>
    </source>
</evidence>
<keyword evidence="6" id="KW-1185">Reference proteome</keyword>
<dbReference type="InterPro" id="IPR051601">
    <property type="entry name" value="Serine_prot/Carboxylest_S33"/>
</dbReference>
<feature type="domain" description="AB hydrolase-1" evidence="4">
    <location>
        <begin position="116"/>
        <end position="503"/>
    </location>
</feature>
<dbReference type="InterPro" id="IPR000073">
    <property type="entry name" value="AB_hydrolase_1"/>
</dbReference>
<sequence>MSRRVSVGETMLAMSRLRPFSSALLSVGLVLGGQLASARATPEADTGQTQSPVTPAAAAQQQNWGSCSAFVPDTRDIPTARCTTVAVPVDYDHPGTAQAELAVIRVPATGQRIGSLLFNPGGPGASAVDMVAVMAPELKDTDIARHFDLVGFDPRGVGHSTPALRCRTDAEFDAYRRDPMVDYSQAGVAHIEQLYRELAQHCVDRMGPGFLANVGTASAARDMDGIRQALGDDQINYLGYSYGTELGTAYVERFGAHVRAMVLDGAIDPTIGPIEENAKQLAGFQTAFNDYAADCARSTACPLGTDPAQWVNRYHALVDPLVAKPGKTSDPRGLSYADATTGTINALYTPQHWKYLTSGLLGLQRGTDAGDLLALADDYNGRDREGHYDNDQDAFNAIRCVDAPAPTDAASWVSADQQFRQAAPFLSYGLFTGFAPRDLCALWPVPATSTPHAASPAGPGKVVVVSTTHDPATPYQAGVDLARQLGAALITYDGTQHTAVFDGNDCVDTAVVRYLVDLTLPPTNLRCGS</sequence>
<dbReference type="Pfam" id="PF00561">
    <property type="entry name" value="Abhydrolase_1"/>
    <property type="match status" value="1"/>
</dbReference>
<accession>A0A498QV05</accession>
<evidence type="ECO:0000256" key="1">
    <source>
        <dbReference type="ARBA" id="ARBA00010088"/>
    </source>
</evidence>
<proteinExistence type="inferred from homology"/>
<dbReference type="Proteomes" id="UP000268285">
    <property type="component" value="Unassembled WGS sequence"/>
</dbReference>
<evidence type="ECO:0000313" key="6">
    <source>
        <dbReference type="Proteomes" id="UP000268285"/>
    </source>
</evidence>
<evidence type="ECO:0000256" key="3">
    <source>
        <dbReference type="ARBA" id="ARBA00022801"/>
    </source>
</evidence>
<comment type="similarity">
    <text evidence="1">Belongs to the peptidase S33 family.</text>
</comment>
<dbReference type="Gene3D" id="3.40.50.1820">
    <property type="entry name" value="alpha/beta hydrolase"/>
    <property type="match status" value="1"/>
</dbReference>
<dbReference type="EMBL" id="UPHU01000001">
    <property type="protein sequence ID" value="VBA52172.1"/>
    <property type="molecule type" value="Genomic_DNA"/>
</dbReference>
<dbReference type="EC" id="3.1.1.-" evidence="5"/>
<evidence type="ECO:0000256" key="2">
    <source>
        <dbReference type="ARBA" id="ARBA00022729"/>
    </source>
</evidence>
<keyword evidence="2" id="KW-0732">Signal</keyword>